<dbReference type="Proteomes" id="UP001629113">
    <property type="component" value="Unassembled WGS sequence"/>
</dbReference>
<reference evidence="3 4" key="1">
    <citation type="submission" date="2024-06" db="EMBL/GenBank/DDBJ databases">
        <title>Complete genome of Phlyctema vagabunda strain 19-DSS-EL-015.</title>
        <authorList>
            <person name="Fiorenzani C."/>
        </authorList>
    </citation>
    <scope>NUCLEOTIDE SEQUENCE [LARGE SCALE GENOMIC DNA]</scope>
    <source>
        <strain evidence="3 4">19-DSS-EL-015</strain>
    </source>
</reference>
<proteinExistence type="predicted"/>
<name>A0ABR4P7X1_9HELO</name>
<feature type="compositionally biased region" description="Low complexity" evidence="2">
    <location>
        <begin position="166"/>
        <end position="175"/>
    </location>
</feature>
<feature type="region of interest" description="Disordered" evidence="2">
    <location>
        <begin position="182"/>
        <end position="201"/>
    </location>
</feature>
<evidence type="ECO:0000256" key="1">
    <source>
        <dbReference type="SAM" id="Coils"/>
    </source>
</evidence>
<sequence>MLKRPLPKTAPQHLRSTSTSTNSSRRDSSLQKVWAEDYYADDYAGALENRFEQTSAPSPPAPAVLTTRPFSRSIPSSSEEEYPVQRSLTALLPFRPRADTQTSPQRSPVRDRYDFDIMSTTGDKDRAIRVTEKSKGGISSWFSGSSAPVSVGIPPTDDDSTPPASPTSESSTRPTLARIDSSLGAQSKPGSRFPFFGPKPPPTPKTVQIPAAMGDEFISLDIESALFPSGAPSDRDPFSPASFKNLLMNAEGLLFKLQTAYKIRTLSLHEITAEKEEKTEQLEESEMRVKHLKMQLEDMGHKLQAQDLSIAELSCDLAREKQARAAEKEAREKSIALVKFSREEMGMMAAQPQDEDLGISIARQQQWRKSTLSAYTNTEGESDVDDDMSGGGESVFSRSISPTIIDSSATSIMTLESTPELMQASFGRVVPNQNPPSGRPKPTAQASTFQKILKGISASEQPQAANTNEETGGIGLENGCNNCRGKDTSVAWDAVGLLRAENKGLKDRVEELEVAVDDAMNVCTSLGLRRE</sequence>
<organism evidence="3 4">
    <name type="scientific">Phlyctema vagabunda</name>
    <dbReference type="NCBI Taxonomy" id="108571"/>
    <lineage>
        <taxon>Eukaryota</taxon>
        <taxon>Fungi</taxon>
        <taxon>Dikarya</taxon>
        <taxon>Ascomycota</taxon>
        <taxon>Pezizomycotina</taxon>
        <taxon>Leotiomycetes</taxon>
        <taxon>Helotiales</taxon>
        <taxon>Dermateaceae</taxon>
        <taxon>Phlyctema</taxon>
    </lineage>
</organism>
<feature type="region of interest" description="Disordered" evidence="2">
    <location>
        <begin position="1"/>
        <end position="30"/>
    </location>
</feature>
<gene>
    <name evidence="3" type="ORF">PVAG01_09607</name>
</gene>
<feature type="region of interest" description="Disordered" evidence="2">
    <location>
        <begin position="137"/>
        <end position="176"/>
    </location>
</feature>
<feature type="compositionally biased region" description="Low complexity" evidence="2">
    <location>
        <begin position="187"/>
        <end position="196"/>
    </location>
</feature>
<evidence type="ECO:0000313" key="3">
    <source>
        <dbReference type="EMBL" id="KAL3419385.1"/>
    </source>
</evidence>
<feature type="coiled-coil region" evidence="1">
    <location>
        <begin position="268"/>
        <end position="302"/>
    </location>
</feature>
<feature type="region of interest" description="Disordered" evidence="2">
    <location>
        <begin position="51"/>
        <end position="114"/>
    </location>
</feature>
<accession>A0ABR4P7X1</accession>
<evidence type="ECO:0000313" key="4">
    <source>
        <dbReference type="Proteomes" id="UP001629113"/>
    </source>
</evidence>
<feature type="coiled-coil region" evidence="1">
    <location>
        <begin position="495"/>
        <end position="522"/>
    </location>
</feature>
<evidence type="ECO:0000256" key="2">
    <source>
        <dbReference type="SAM" id="MobiDB-lite"/>
    </source>
</evidence>
<comment type="caution">
    <text evidence="3">The sequence shown here is derived from an EMBL/GenBank/DDBJ whole genome shotgun (WGS) entry which is preliminary data.</text>
</comment>
<keyword evidence="1" id="KW-0175">Coiled coil</keyword>
<dbReference type="EMBL" id="JBFCZG010000008">
    <property type="protein sequence ID" value="KAL3419385.1"/>
    <property type="molecule type" value="Genomic_DNA"/>
</dbReference>
<feature type="region of interest" description="Disordered" evidence="2">
    <location>
        <begin position="374"/>
        <end position="398"/>
    </location>
</feature>
<keyword evidence="4" id="KW-1185">Reference proteome</keyword>
<protein>
    <submittedName>
        <fullName evidence="3">Uncharacterized protein</fullName>
    </submittedName>
</protein>
<feature type="compositionally biased region" description="Polar residues" evidence="2">
    <location>
        <begin position="68"/>
        <end position="77"/>
    </location>
</feature>